<organism evidence="2">
    <name type="scientific">Setaria italica</name>
    <name type="common">Foxtail millet</name>
    <name type="synonym">Panicum italicum</name>
    <dbReference type="NCBI Taxonomy" id="4555"/>
    <lineage>
        <taxon>Eukaryota</taxon>
        <taxon>Viridiplantae</taxon>
        <taxon>Streptophyta</taxon>
        <taxon>Embryophyta</taxon>
        <taxon>Tracheophyta</taxon>
        <taxon>Spermatophyta</taxon>
        <taxon>Magnoliopsida</taxon>
        <taxon>Liliopsida</taxon>
        <taxon>Poales</taxon>
        <taxon>Poaceae</taxon>
        <taxon>PACMAD clade</taxon>
        <taxon>Panicoideae</taxon>
        <taxon>Panicodae</taxon>
        <taxon>Paniceae</taxon>
        <taxon>Cenchrinae</taxon>
        <taxon>Setaria</taxon>
    </lineage>
</organism>
<reference evidence="2" key="2">
    <citation type="submission" date="2015-07" db="EMBL/GenBank/DDBJ databases">
        <authorList>
            <person name="Noorani M."/>
        </authorList>
    </citation>
    <scope>NUCLEOTIDE SEQUENCE</scope>
    <source>
        <strain evidence="2">Yugu1</strain>
    </source>
</reference>
<accession>A0A368R5I7</accession>
<keyword evidence="1" id="KW-0472">Membrane</keyword>
<keyword evidence="1" id="KW-1133">Transmembrane helix</keyword>
<sequence>MKIDAIFMLWVVSMYATKFLLASWTVKRNHGLLDWRPDPAAASSSEYAEPIIFLKNSNQPLRISAVMEEFWPQRKITCMSISLLLLYGLMGKFDY</sequence>
<evidence type="ECO:0000256" key="1">
    <source>
        <dbReference type="SAM" id="Phobius"/>
    </source>
</evidence>
<feature type="transmembrane region" description="Helical" evidence="1">
    <location>
        <begin position="6"/>
        <end position="26"/>
    </location>
</feature>
<reference evidence="2" key="1">
    <citation type="journal article" date="2012" name="Nat. Biotechnol.">
        <title>Reference genome sequence of the model plant Setaria.</title>
        <authorList>
            <person name="Bennetzen J.L."/>
            <person name="Schmutz J."/>
            <person name="Wang H."/>
            <person name="Percifield R."/>
            <person name="Hawkins J."/>
            <person name="Pontaroli A.C."/>
            <person name="Estep M."/>
            <person name="Feng L."/>
            <person name="Vaughn J.N."/>
            <person name="Grimwood J."/>
            <person name="Jenkins J."/>
            <person name="Barry K."/>
            <person name="Lindquist E."/>
            <person name="Hellsten U."/>
            <person name="Deshpande S."/>
            <person name="Wang X."/>
            <person name="Wu X."/>
            <person name="Mitros T."/>
            <person name="Triplett J."/>
            <person name="Yang X."/>
            <person name="Ye C.Y."/>
            <person name="Mauro-Herrera M."/>
            <person name="Wang L."/>
            <person name="Li P."/>
            <person name="Sharma M."/>
            <person name="Sharma R."/>
            <person name="Ronald P.C."/>
            <person name="Panaud O."/>
            <person name="Kellogg E.A."/>
            <person name="Brutnell T.P."/>
            <person name="Doust A.N."/>
            <person name="Tuskan G.A."/>
            <person name="Rokhsar D."/>
            <person name="Devos K.M."/>
        </authorList>
    </citation>
    <scope>NUCLEOTIDE SEQUENCE [LARGE SCALE GENOMIC DNA]</scope>
    <source>
        <strain evidence="2">Yugu1</strain>
    </source>
</reference>
<name>A0A368R5I7_SETIT</name>
<keyword evidence="1" id="KW-0812">Transmembrane</keyword>
<protein>
    <submittedName>
        <fullName evidence="2">Uncharacterized protein</fullName>
    </submittedName>
</protein>
<evidence type="ECO:0000313" key="2">
    <source>
        <dbReference type="EMBL" id="RCV25402.1"/>
    </source>
</evidence>
<proteinExistence type="predicted"/>
<dbReference type="EMBL" id="CM003532">
    <property type="protein sequence ID" value="RCV25402.1"/>
    <property type="molecule type" value="Genomic_DNA"/>
</dbReference>
<gene>
    <name evidence="2" type="ORF">SETIT_5G163800v2</name>
</gene>
<dbReference type="AlphaFoldDB" id="A0A368R5I7"/>